<organism evidence="1 2">
    <name type="scientific">Suillus luteus UH-Slu-Lm8-n1</name>
    <dbReference type="NCBI Taxonomy" id="930992"/>
    <lineage>
        <taxon>Eukaryota</taxon>
        <taxon>Fungi</taxon>
        <taxon>Dikarya</taxon>
        <taxon>Basidiomycota</taxon>
        <taxon>Agaricomycotina</taxon>
        <taxon>Agaricomycetes</taxon>
        <taxon>Agaricomycetidae</taxon>
        <taxon>Boletales</taxon>
        <taxon>Suillineae</taxon>
        <taxon>Suillaceae</taxon>
        <taxon>Suillus</taxon>
    </lineage>
</organism>
<gene>
    <name evidence="1" type="ORF">CY34DRAFT_415884</name>
</gene>
<protein>
    <submittedName>
        <fullName evidence="1">Uncharacterized protein</fullName>
    </submittedName>
</protein>
<name>A0A0C9ZKP0_9AGAM</name>
<dbReference type="AlphaFoldDB" id="A0A0C9ZKP0"/>
<reference evidence="1 2" key="1">
    <citation type="submission" date="2014-04" db="EMBL/GenBank/DDBJ databases">
        <authorList>
            <consortium name="DOE Joint Genome Institute"/>
            <person name="Kuo A."/>
            <person name="Ruytinx J."/>
            <person name="Rineau F."/>
            <person name="Colpaert J."/>
            <person name="Kohler A."/>
            <person name="Nagy L.G."/>
            <person name="Floudas D."/>
            <person name="Copeland A."/>
            <person name="Barry K.W."/>
            <person name="Cichocki N."/>
            <person name="Veneault-Fourrey C."/>
            <person name="LaButti K."/>
            <person name="Lindquist E.A."/>
            <person name="Lipzen A."/>
            <person name="Lundell T."/>
            <person name="Morin E."/>
            <person name="Murat C."/>
            <person name="Sun H."/>
            <person name="Tunlid A."/>
            <person name="Henrissat B."/>
            <person name="Grigoriev I.V."/>
            <person name="Hibbett D.S."/>
            <person name="Martin F."/>
            <person name="Nordberg H.P."/>
            <person name="Cantor M.N."/>
            <person name="Hua S.X."/>
        </authorList>
    </citation>
    <scope>NUCLEOTIDE SEQUENCE [LARGE SCALE GENOMIC DNA]</scope>
    <source>
        <strain evidence="1 2">UH-Slu-Lm8-n1</strain>
    </source>
</reference>
<dbReference type="OrthoDB" id="2691276at2759"/>
<keyword evidence="2" id="KW-1185">Reference proteome</keyword>
<sequence length="216" mass="24397">MSYSIIMEMILSIYSYHLCAARPSLTLKAAVVHACDDQDGALLNTARLLEIQVANHARSAKYMTSETVSPERCCAAFSVGSGPVSDRPSLSCCSSHQPRVSPPCRLYSSSRHRYHHFPLPRSPCVDEKLHVSEKDLNEAIDWYCECLRSVLCFRFTQTWRMKMSRGPLISAKRRWGFCLHCTQIGISANICDCRRPICHVTGFYTTLIPKAHHPGY</sequence>
<dbReference type="EMBL" id="KN835416">
    <property type="protein sequence ID" value="KIK38010.1"/>
    <property type="molecule type" value="Genomic_DNA"/>
</dbReference>
<dbReference type="HOGENOM" id="CLU_1278373_0_0_1"/>
<proteinExistence type="predicted"/>
<dbReference type="InParanoid" id="A0A0C9ZKP0"/>
<evidence type="ECO:0000313" key="2">
    <source>
        <dbReference type="Proteomes" id="UP000054485"/>
    </source>
</evidence>
<reference evidence="2" key="2">
    <citation type="submission" date="2015-01" db="EMBL/GenBank/DDBJ databases">
        <title>Evolutionary Origins and Diversification of the Mycorrhizal Mutualists.</title>
        <authorList>
            <consortium name="DOE Joint Genome Institute"/>
            <consortium name="Mycorrhizal Genomics Consortium"/>
            <person name="Kohler A."/>
            <person name="Kuo A."/>
            <person name="Nagy L.G."/>
            <person name="Floudas D."/>
            <person name="Copeland A."/>
            <person name="Barry K.W."/>
            <person name="Cichocki N."/>
            <person name="Veneault-Fourrey C."/>
            <person name="LaButti K."/>
            <person name="Lindquist E.A."/>
            <person name="Lipzen A."/>
            <person name="Lundell T."/>
            <person name="Morin E."/>
            <person name="Murat C."/>
            <person name="Riley R."/>
            <person name="Ohm R."/>
            <person name="Sun H."/>
            <person name="Tunlid A."/>
            <person name="Henrissat B."/>
            <person name="Grigoriev I.V."/>
            <person name="Hibbett D.S."/>
            <person name="Martin F."/>
        </authorList>
    </citation>
    <scope>NUCLEOTIDE SEQUENCE [LARGE SCALE GENOMIC DNA]</scope>
    <source>
        <strain evidence="2">UH-Slu-Lm8-n1</strain>
    </source>
</reference>
<accession>A0A0C9ZKP0</accession>
<evidence type="ECO:0000313" key="1">
    <source>
        <dbReference type="EMBL" id="KIK38010.1"/>
    </source>
</evidence>
<dbReference type="Proteomes" id="UP000054485">
    <property type="component" value="Unassembled WGS sequence"/>
</dbReference>